<evidence type="ECO:0000256" key="8">
    <source>
        <dbReference type="RuleBase" id="RU003406"/>
    </source>
</evidence>
<evidence type="ECO:0000256" key="2">
    <source>
        <dbReference type="ARBA" id="ARBA00010566"/>
    </source>
</evidence>
<dbReference type="InterPro" id="IPR002020">
    <property type="entry name" value="Citrate_synthase"/>
</dbReference>
<keyword evidence="10" id="KW-1185">Reference proteome</keyword>
<evidence type="ECO:0000313" key="10">
    <source>
        <dbReference type="Proteomes" id="UP000324233"/>
    </source>
</evidence>
<dbReference type="InterPro" id="IPR016143">
    <property type="entry name" value="Citrate_synth-like_sm_a-sub"/>
</dbReference>
<dbReference type="InterPro" id="IPR016142">
    <property type="entry name" value="Citrate_synth-like_lrg_a-sub"/>
</dbReference>
<sequence>MNGVAQDGYYPGLEGVISSQTAISNIVERDGAGVLEYRGYRIEDLASRVGYEEAAFLLLHGDLPTRLQLGDFNERLRAARDLPGPLIRVLGELPGSASPMDVLRTSVSLLAHDDPDRDAAATDHAANVRKAERLIARMATAIAYRERLASGLAPIPPDDRLGHAANFLRMVTGEVPSEAMRRAFDGSLVLYAEHELNASTFAARVTVSTLSDLHSGIVAAVGTLKGTLHGGANEEAWKLLEAVGSPGRAEAWVAGALARHERLMGFGHRVYKKSDPRAVILKEYCREIAAEKGDDRWERIAEPIEVAVGRKGLPPNVDWPSARLYHYLGIPLRLYTPIFAMARVAGWAAHAIEQIDHNRLLRPRGRYIGPTHRGVSEIDRR</sequence>
<dbReference type="SUPFAM" id="SSF48256">
    <property type="entry name" value="Citrate synthase"/>
    <property type="match status" value="1"/>
</dbReference>
<reference evidence="9 10" key="1">
    <citation type="submission" date="2019-08" db="EMBL/GenBank/DDBJ databases">
        <title>Deep-cultivation of Planctomycetes and their phenomic and genomic characterization uncovers novel biology.</title>
        <authorList>
            <person name="Wiegand S."/>
            <person name="Jogler M."/>
            <person name="Boedeker C."/>
            <person name="Pinto D."/>
            <person name="Vollmers J."/>
            <person name="Rivas-Marin E."/>
            <person name="Kohn T."/>
            <person name="Peeters S.H."/>
            <person name="Heuer A."/>
            <person name="Rast P."/>
            <person name="Oberbeckmann S."/>
            <person name="Bunk B."/>
            <person name="Jeske O."/>
            <person name="Meyerdierks A."/>
            <person name="Storesund J.E."/>
            <person name="Kallscheuer N."/>
            <person name="Luecker S."/>
            <person name="Lage O.M."/>
            <person name="Pohl T."/>
            <person name="Merkel B.J."/>
            <person name="Hornburger P."/>
            <person name="Mueller R.-W."/>
            <person name="Bruemmer F."/>
            <person name="Labrenz M."/>
            <person name="Spormann A.M."/>
            <person name="Op den Camp H."/>
            <person name="Overmann J."/>
            <person name="Amann R."/>
            <person name="Jetten M.S.M."/>
            <person name="Mascher T."/>
            <person name="Medema M.H."/>
            <person name="Devos D.P."/>
            <person name="Kaster A.-K."/>
            <person name="Ovreas L."/>
            <person name="Rohde M."/>
            <person name="Galperin M.Y."/>
            <person name="Jogler C."/>
        </authorList>
    </citation>
    <scope>NUCLEOTIDE SEQUENCE [LARGE SCALE GENOMIC DNA]</scope>
    <source>
        <strain evidence="9 10">OJF2</strain>
    </source>
</reference>
<dbReference type="PIRSF" id="PIRSF001369">
    <property type="entry name" value="Citrate_synth"/>
    <property type="match status" value="1"/>
</dbReference>
<evidence type="ECO:0000256" key="7">
    <source>
        <dbReference type="PIRSR" id="PIRSR001369-1"/>
    </source>
</evidence>
<evidence type="ECO:0000256" key="1">
    <source>
        <dbReference type="ARBA" id="ARBA00004751"/>
    </source>
</evidence>
<dbReference type="Gene3D" id="1.10.230.10">
    <property type="entry name" value="Cytochrome P450-Terp, domain 2"/>
    <property type="match status" value="1"/>
</dbReference>
<dbReference type="PROSITE" id="PS00480">
    <property type="entry name" value="CITRATE_SYNTHASE"/>
    <property type="match status" value="1"/>
</dbReference>
<dbReference type="InterPro" id="IPR036969">
    <property type="entry name" value="Citrate_synthase_sf"/>
</dbReference>
<evidence type="ECO:0000256" key="3">
    <source>
        <dbReference type="ARBA" id="ARBA00022532"/>
    </source>
</evidence>
<dbReference type="PANTHER" id="PTHR11739:SF4">
    <property type="entry name" value="CITRATE SYNTHASE, PEROXISOMAL"/>
    <property type="match status" value="1"/>
</dbReference>
<accession>A0A5B9W1A8</accession>
<proteinExistence type="inferred from homology"/>
<organism evidence="9 10">
    <name type="scientific">Aquisphaera giovannonii</name>
    <dbReference type="NCBI Taxonomy" id="406548"/>
    <lineage>
        <taxon>Bacteria</taxon>
        <taxon>Pseudomonadati</taxon>
        <taxon>Planctomycetota</taxon>
        <taxon>Planctomycetia</taxon>
        <taxon>Isosphaerales</taxon>
        <taxon>Isosphaeraceae</taxon>
        <taxon>Aquisphaera</taxon>
    </lineage>
</organism>
<evidence type="ECO:0000256" key="5">
    <source>
        <dbReference type="ARBA" id="ARBA00049288"/>
    </source>
</evidence>
<dbReference type="RefSeq" id="WP_148594278.1">
    <property type="nucleotide sequence ID" value="NZ_CP042997.1"/>
</dbReference>
<keyword evidence="4 6" id="KW-0808">Transferase</keyword>
<dbReference type="OrthoDB" id="9800864at2"/>
<dbReference type="Pfam" id="PF00285">
    <property type="entry name" value="Citrate_synt"/>
    <property type="match status" value="1"/>
</dbReference>
<dbReference type="InterPro" id="IPR019810">
    <property type="entry name" value="Citrate_synthase_AS"/>
</dbReference>
<dbReference type="GO" id="GO:0006099">
    <property type="term" value="P:tricarboxylic acid cycle"/>
    <property type="evidence" value="ECO:0007669"/>
    <property type="project" value="UniProtKB-UniPathway"/>
</dbReference>
<evidence type="ECO:0000256" key="4">
    <source>
        <dbReference type="ARBA" id="ARBA00022679"/>
    </source>
</evidence>
<evidence type="ECO:0000313" key="9">
    <source>
        <dbReference type="EMBL" id="QEH34343.1"/>
    </source>
</evidence>
<dbReference type="PRINTS" id="PR00143">
    <property type="entry name" value="CITRTSNTHASE"/>
</dbReference>
<dbReference type="GO" id="GO:0005737">
    <property type="term" value="C:cytoplasm"/>
    <property type="evidence" value="ECO:0007669"/>
    <property type="project" value="InterPro"/>
</dbReference>
<dbReference type="NCBIfam" id="TIGR01800">
    <property type="entry name" value="cit_synth_II"/>
    <property type="match status" value="1"/>
</dbReference>
<feature type="active site" evidence="7">
    <location>
        <position position="268"/>
    </location>
</feature>
<gene>
    <name evidence="9" type="primary">citZ</name>
    <name evidence="9" type="ORF">OJF2_28790</name>
</gene>
<comment type="similarity">
    <text evidence="2 6 8">Belongs to the citrate synthase family.</text>
</comment>
<dbReference type="GO" id="GO:0036440">
    <property type="term" value="F:citrate synthase activity"/>
    <property type="evidence" value="ECO:0007669"/>
    <property type="project" value="UniProtKB-EC"/>
</dbReference>
<keyword evidence="3" id="KW-0816">Tricarboxylic acid cycle</keyword>
<comment type="catalytic activity">
    <reaction evidence="5">
        <text>oxaloacetate + acetyl-CoA + H2O = citrate + CoA + H(+)</text>
        <dbReference type="Rhea" id="RHEA:16845"/>
        <dbReference type="ChEBI" id="CHEBI:15377"/>
        <dbReference type="ChEBI" id="CHEBI:15378"/>
        <dbReference type="ChEBI" id="CHEBI:16452"/>
        <dbReference type="ChEBI" id="CHEBI:16947"/>
        <dbReference type="ChEBI" id="CHEBI:57287"/>
        <dbReference type="ChEBI" id="CHEBI:57288"/>
        <dbReference type="EC" id="2.3.3.16"/>
    </reaction>
</comment>
<dbReference type="KEGG" id="agv:OJF2_28790"/>
<feature type="active site" evidence="7">
    <location>
        <position position="318"/>
    </location>
</feature>
<evidence type="ECO:0000256" key="6">
    <source>
        <dbReference type="PIRNR" id="PIRNR001369"/>
    </source>
</evidence>
<dbReference type="AlphaFoldDB" id="A0A5B9W1A8"/>
<protein>
    <recommendedName>
        <fullName evidence="6">Citrate synthase</fullName>
    </recommendedName>
</protein>
<keyword evidence="9" id="KW-0012">Acyltransferase</keyword>
<dbReference type="PANTHER" id="PTHR11739">
    <property type="entry name" value="CITRATE SYNTHASE"/>
    <property type="match status" value="1"/>
</dbReference>
<dbReference type="Proteomes" id="UP000324233">
    <property type="component" value="Chromosome"/>
</dbReference>
<dbReference type="InterPro" id="IPR024176">
    <property type="entry name" value="Citrate_synthase_bac-typ"/>
</dbReference>
<dbReference type="EMBL" id="CP042997">
    <property type="protein sequence ID" value="QEH34343.1"/>
    <property type="molecule type" value="Genomic_DNA"/>
</dbReference>
<dbReference type="Gene3D" id="1.10.580.10">
    <property type="entry name" value="Citrate Synthase, domain 1"/>
    <property type="match status" value="1"/>
</dbReference>
<dbReference type="UniPathway" id="UPA00223"/>
<dbReference type="GO" id="GO:0005975">
    <property type="term" value="P:carbohydrate metabolic process"/>
    <property type="evidence" value="ECO:0007669"/>
    <property type="project" value="TreeGrafter"/>
</dbReference>
<comment type="pathway">
    <text evidence="1">Carbohydrate metabolism; tricarboxylic acid cycle; isocitrate from oxaloacetate: step 1/2.</text>
</comment>
<name>A0A5B9W1A8_9BACT</name>
<dbReference type="InterPro" id="IPR011278">
    <property type="entry name" value="2-MeCitrate/Citrate_synth_II"/>
</dbReference>